<proteinExistence type="predicted"/>
<reference evidence="2 3" key="1">
    <citation type="submission" date="2016-03" db="EMBL/GenBank/DDBJ databases">
        <title>Cyphomyrmex costatus WGS genome.</title>
        <authorList>
            <person name="Nygaard S."/>
            <person name="Hu H."/>
            <person name="Boomsma J."/>
            <person name="Zhang G."/>
        </authorList>
    </citation>
    <scope>NUCLEOTIDE SEQUENCE [LARGE SCALE GENOMIC DNA]</scope>
    <source>
        <strain evidence="2">MS0001</strain>
        <tissue evidence="2">Whole body</tissue>
    </source>
</reference>
<keyword evidence="3" id="KW-1185">Reference proteome</keyword>
<gene>
    <name evidence="2" type="ORF">ALC62_04156</name>
</gene>
<dbReference type="SUPFAM" id="SSF56219">
    <property type="entry name" value="DNase I-like"/>
    <property type="match status" value="1"/>
</dbReference>
<sequence length="586" mass="70408">MGGEKREQRVRGIFWNVAGLKNKETDFWEFLGNFEIIGLLETWIDEKEWGKLKEKMPKEWRWKCQPADRDKRRGRAKGGIITGIRKEIEENKEELESREGIQERKIILNGEKWRVVTIYNREGRKKGLEDMQEVIKEEEGGKMVMVGDFNARIGKEGGVRTLSGEEKRPEEGKRVSKDKVINKQGKELLRMIDRFEIGCRIESDHQPIIIDFGGRYARKEEVADEVGRIQDWSEEGINIYKEKIEKIEWKGEDVQEGWEELESEINSAVVWKRTGKRRGLGGSPWWDRECREKKREVNKVRKRYREGEERWENFIRCRREYREACRVKEELHKKREEEEIENIRTESQAWNFINKGRKKREGISKEIKMIDWVNTLQRIRKATIAMGWVWGYGERKFKGDVRWRLKLFDSIVKGILYYGVEIWGYREWKEVEALQEKYLRWILGVDRVTPGYIVREELRRNKLRIETGWRAGRYEERLEKGEGGEIGKRCMLERRKNEREGEMSMWTEESIERRDYLWRGGVSQEGMSEWGVDKWERVRERDIEVDEQVRGEKVRGSRLCVDYKRVNDLRAPEYIRKIKRNEGKKL</sequence>
<evidence type="ECO:0000313" key="3">
    <source>
        <dbReference type="Proteomes" id="UP000078542"/>
    </source>
</evidence>
<feature type="coiled-coil region" evidence="1">
    <location>
        <begin position="290"/>
        <end position="348"/>
    </location>
</feature>
<dbReference type="AlphaFoldDB" id="A0A151IKF3"/>
<evidence type="ECO:0008006" key="4">
    <source>
        <dbReference type="Google" id="ProtNLM"/>
    </source>
</evidence>
<protein>
    <recommendedName>
        <fullName evidence="4">Endonuclease/exonuclease/phosphatase domain-containing protein</fullName>
    </recommendedName>
</protein>
<accession>A0A151IKF3</accession>
<dbReference type="EMBL" id="KQ977208">
    <property type="protein sequence ID" value="KYN04961.1"/>
    <property type="molecule type" value="Genomic_DNA"/>
</dbReference>
<name>A0A151IKF3_9HYME</name>
<evidence type="ECO:0000256" key="1">
    <source>
        <dbReference type="SAM" id="Coils"/>
    </source>
</evidence>
<dbReference type="Proteomes" id="UP000078542">
    <property type="component" value="Unassembled WGS sequence"/>
</dbReference>
<keyword evidence="1" id="KW-0175">Coiled coil</keyword>
<organism evidence="2 3">
    <name type="scientific">Cyphomyrmex costatus</name>
    <dbReference type="NCBI Taxonomy" id="456900"/>
    <lineage>
        <taxon>Eukaryota</taxon>
        <taxon>Metazoa</taxon>
        <taxon>Ecdysozoa</taxon>
        <taxon>Arthropoda</taxon>
        <taxon>Hexapoda</taxon>
        <taxon>Insecta</taxon>
        <taxon>Pterygota</taxon>
        <taxon>Neoptera</taxon>
        <taxon>Endopterygota</taxon>
        <taxon>Hymenoptera</taxon>
        <taxon>Apocrita</taxon>
        <taxon>Aculeata</taxon>
        <taxon>Formicoidea</taxon>
        <taxon>Formicidae</taxon>
        <taxon>Myrmicinae</taxon>
        <taxon>Cyphomyrmex</taxon>
    </lineage>
</organism>
<evidence type="ECO:0000313" key="2">
    <source>
        <dbReference type="EMBL" id="KYN04961.1"/>
    </source>
</evidence>
<dbReference type="Gene3D" id="3.60.10.10">
    <property type="entry name" value="Endonuclease/exonuclease/phosphatase"/>
    <property type="match status" value="1"/>
</dbReference>
<dbReference type="InterPro" id="IPR036691">
    <property type="entry name" value="Endo/exonu/phosph_ase_sf"/>
</dbReference>